<feature type="region of interest" description="Disordered" evidence="1">
    <location>
        <begin position="70"/>
        <end position="89"/>
    </location>
</feature>
<evidence type="ECO:0000313" key="2">
    <source>
        <dbReference type="EMBL" id="RJY07411.1"/>
    </source>
</evidence>
<keyword evidence="3" id="KW-1185">Reference proteome</keyword>
<name>A0A3A6TG36_9GAMM</name>
<dbReference type="AlphaFoldDB" id="A0A3A6TG36"/>
<proteinExistence type="predicted"/>
<evidence type="ECO:0000313" key="3">
    <source>
        <dbReference type="Proteomes" id="UP000273022"/>
    </source>
</evidence>
<protein>
    <submittedName>
        <fullName evidence="2">Uncharacterized protein</fullName>
    </submittedName>
</protein>
<comment type="caution">
    <text evidence="2">The sequence shown here is derived from an EMBL/GenBank/DDBJ whole genome shotgun (WGS) entry which is preliminary data.</text>
</comment>
<feature type="compositionally biased region" description="Polar residues" evidence="1">
    <location>
        <begin position="70"/>
        <end position="83"/>
    </location>
</feature>
<reference evidence="2 3" key="1">
    <citation type="submission" date="2018-09" db="EMBL/GenBank/DDBJ databases">
        <title>Phylogeny of the Shewanellaceae, and recommendation for two new genera, Pseudoshewanella and Parashewanella.</title>
        <authorList>
            <person name="Wang G."/>
        </authorList>
    </citation>
    <scope>NUCLEOTIDE SEQUENCE [LARGE SCALE GENOMIC DNA]</scope>
    <source>
        <strain evidence="2 3">KCTC 22492</strain>
    </source>
</reference>
<organism evidence="2 3">
    <name type="scientific">Parashewanella spongiae</name>
    <dbReference type="NCBI Taxonomy" id="342950"/>
    <lineage>
        <taxon>Bacteria</taxon>
        <taxon>Pseudomonadati</taxon>
        <taxon>Pseudomonadota</taxon>
        <taxon>Gammaproteobacteria</taxon>
        <taxon>Alteromonadales</taxon>
        <taxon>Shewanellaceae</taxon>
        <taxon>Parashewanella</taxon>
    </lineage>
</organism>
<dbReference type="Proteomes" id="UP000273022">
    <property type="component" value="Unassembled WGS sequence"/>
</dbReference>
<gene>
    <name evidence="2" type="ORF">D5R81_15830</name>
</gene>
<dbReference type="EMBL" id="QYYH01000121">
    <property type="protein sequence ID" value="RJY07411.1"/>
    <property type="molecule type" value="Genomic_DNA"/>
</dbReference>
<accession>A0A3A6TG36</accession>
<evidence type="ECO:0000256" key="1">
    <source>
        <dbReference type="SAM" id="MobiDB-lite"/>
    </source>
</evidence>
<sequence>MATCTTIGITSVASNWESTSQVLCYEESRDKADDLSFRWNTTPQSSSFKRKLFNFFDYFRRKRKISNDANETATITPSSNSCHYSDKERDNSVVQNSMDNLHSEQHTDPFDSLKYLAEEEEQFKQIACDHSTFLQPAMEMLNAIKENKWDSSIFKRATAYDYLLYLYLNKYINEELFGDIQINWLQPLTQFDKDTEITAEPLLGKFTAKSVERVCFDEVSSFFNEKLTADEQKLVRSMPRQKTWYTKVVLSKDSKLEKYLTGEWFRSRPNTYHGCTEAPCETEVGSWIGTFDRLISSFKLHKPSTSKDSDVIILLPSYHIVACLRDFHSVNPPKDRVKPFLCFASPNLEEFIQLRREKAHPVSLYHQRARDNLLKPDKCQSGCFGGSYHDLVHLEILSRFPAKLREDALDIYSHIQNLEVILKSETSPEKSRIIYAIGEIYKQALATNHIESRYAARLKGSAYSDSNIRSIVDRWAHQFKADNFVDLVDMDFITANKIGSITFLSDSNECLSADNFCHIVLMLMTLNNLAISEYFLTQSLDTRSNKINLYRMICDFKAKNSGIYPNIPPRELLLPKVN</sequence>